<protein>
    <submittedName>
        <fullName evidence="1">Uncharacterized protein</fullName>
    </submittedName>
</protein>
<sequence>GQIINSSSAGASYSGLLLMDYGLMTQLVVDSAVFCFHMVCCDNDKLCVSDICIPYRDLWEICRQMESRSQSKMGNGTGNNLSIEEEKKFQLVPNPATNMVRVESKKHKLINDEILLIEV</sequence>
<dbReference type="Proteomes" id="UP001168575">
    <property type="component" value="Unassembled WGS sequence"/>
</dbReference>
<name>A0AA43RK45_9ACTN</name>
<comment type="caution">
    <text evidence="1">The sequence shown here is derived from an EMBL/GenBank/DDBJ whole genome shotgun (WGS) entry which is preliminary data.</text>
</comment>
<feature type="non-terminal residue" evidence="1">
    <location>
        <position position="119"/>
    </location>
</feature>
<keyword evidence="2" id="KW-1185">Reference proteome</keyword>
<evidence type="ECO:0000313" key="2">
    <source>
        <dbReference type="Proteomes" id="UP001168575"/>
    </source>
</evidence>
<evidence type="ECO:0000313" key="1">
    <source>
        <dbReference type="EMBL" id="MDO4842914.1"/>
    </source>
</evidence>
<dbReference type="EMBL" id="JAUMVS010000370">
    <property type="protein sequence ID" value="MDO4842914.1"/>
    <property type="molecule type" value="Genomic_DNA"/>
</dbReference>
<organism evidence="1 2">
    <name type="scientific">Phoenicibacter congonensis</name>
    <dbReference type="NCBI Taxonomy" id="1944646"/>
    <lineage>
        <taxon>Bacteria</taxon>
        <taxon>Bacillati</taxon>
        <taxon>Actinomycetota</taxon>
        <taxon>Coriobacteriia</taxon>
        <taxon>Eggerthellales</taxon>
        <taxon>Eggerthellaceae</taxon>
        <taxon>Phoenicibacter</taxon>
    </lineage>
</organism>
<dbReference type="AlphaFoldDB" id="A0AA43RK45"/>
<feature type="non-terminal residue" evidence="1">
    <location>
        <position position="1"/>
    </location>
</feature>
<gene>
    <name evidence="1" type="ORF">Q3982_09585</name>
</gene>
<proteinExistence type="predicted"/>
<reference evidence="1" key="1">
    <citation type="submission" date="2023-07" db="EMBL/GenBank/DDBJ databases">
        <title>Between Cages and Wild: Unraveling the Impact of Captivity on Animal Microbiomes and Antimicrobial Resistance.</title>
        <authorList>
            <person name="Schmartz G.P."/>
            <person name="Rehner J."/>
            <person name="Schuff M.J."/>
            <person name="Becker S.L."/>
            <person name="Kravczyk M."/>
            <person name="Gurevich A."/>
            <person name="Francke R."/>
            <person name="Mueller R."/>
            <person name="Keller V."/>
            <person name="Keller A."/>
        </authorList>
    </citation>
    <scope>NUCLEOTIDE SEQUENCE</scope>
    <source>
        <strain evidence="1">S12M_St_49</strain>
    </source>
</reference>
<accession>A0AA43RK45</accession>